<evidence type="ECO:0000256" key="4">
    <source>
        <dbReference type="ARBA" id="ARBA00022989"/>
    </source>
</evidence>
<keyword evidence="9" id="KW-1185">Reference proteome</keyword>
<sequence length="87" mass="9392">MSQQKQLVRSKDNRMLAGVCSGIAEYTGFDLNIIRLVVVVLSIVSSGIGIGAYVVGYLLIPEEGSDKSVLDGMLNKNDGPRDSFRSE</sequence>
<comment type="caution">
    <text evidence="8">The sequence shown here is derived from an EMBL/GenBank/DDBJ whole genome shotgun (WGS) entry which is preliminary data.</text>
</comment>
<dbReference type="InterPro" id="IPR052027">
    <property type="entry name" value="PspC"/>
</dbReference>
<protein>
    <recommendedName>
        <fullName evidence="7">Phage shock protein PspC N-terminal domain-containing protein</fullName>
    </recommendedName>
</protein>
<dbReference type="HOGENOM" id="CLU_143433_0_1_11"/>
<evidence type="ECO:0000256" key="6">
    <source>
        <dbReference type="SAM" id="Phobius"/>
    </source>
</evidence>
<comment type="subcellular location">
    <subcellularLocation>
        <location evidence="1">Cell membrane</location>
        <topology evidence="1">Single-pass membrane protein</topology>
    </subcellularLocation>
</comment>
<evidence type="ECO:0000259" key="7">
    <source>
        <dbReference type="Pfam" id="PF04024"/>
    </source>
</evidence>
<keyword evidence="5 6" id="KW-0472">Membrane</keyword>
<evidence type="ECO:0000256" key="2">
    <source>
        <dbReference type="ARBA" id="ARBA00022475"/>
    </source>
</evidence>
<dbReference type="OrthoDB" id="7359894at2"/>
<dbReference type="InterPro" id="IPR007168">
    <property type="entry name" value="Phageshock_PspC_N"/>
</dbReference>
<evidence type="ECO:0000313" key="9">
    <source>
        <dbReference type="Proteomes" id="UP000014417"/>
    </source>
</evidence>
<accession>S2WK65</accession>
<feature type="transmembrane region" description="Helical" evidence="6">
    <location>
        <begin position="36"/>
        <end position="60"/>
    </location>
</feature>
<dbReference type="EMBL" id="AGZR01000005">
    <property type="protein sequence ID" value="EPD33077.1"/>
    <property type="molecule type" value="Genomic_DNA"/>
</dbReference>
<dbReference type="STRING" id="883161.HMPREF9306_00606"/>
<keyword evidence="2" id="KW-1003">Cell membrane</keyword>
<dbReference type="RefSeq" id="WP_016455452.1">
    <property type="nucleotide sequence ID" value="NZ_KE150269.1"/>
</dbReference>
<dbReference type="PANTHER" id="PTHR33885:SF3">
    <property type="entry name" value="PHAGE SHOCK PROTEIN C"/>
    <property type="match status" value="1"/>
</dbReference>
<dbReference type="Proteomes" id="UP000014417">
    <property type="component" value="Unassembled WGS sequence"/>
</dbReference>
<evidence type="ECO:0000313" key="8">
    <source>
        <dbReference type="EMBL" id="EPD33077.1"/>
    </source>
</evidence>
<proteinExistence type="predicted"/>
<dbReference type="GO" id="GO:0005886">
    <property type="term" value="C:plasma membrane"/>
    <property type="evidence" value="ECO:0007669"/>
    <property type="project" value="UniProtKB-SubCell"/>
</dbReference>
<gene>
    <name evidence="8" type="ORF">HMPREF9306_00606</name>
</gene>
<evidence type="ECO:0000256" key="5">
    <source>
        <dbReference type="ARBA" id="ARBA00023136"/>
    </source>
</evidence>
<name>S2WK65_9ACTN</name>
<dbReference type="Pfam" id="PF04024">
    <property type="entry name" value="PspC"/>
    <property type="match status" value="1"/>
</dbReference>
<reference evidence="8 9" key="1">
    <citation type="submission" date="2013-04" db="EMBL/GenBank/DDBJ databases">
        <title>The Genome Sequence of Propionimicrobium lymphophilum ACS-093-V-SCH5.</title>
        <authorList>
            <consortium name="The Broad Institute Genomics Platform"/>
            <person name="Earl A."/>
            <person name="Ward D."/>
            <person name="Feldgarden M."/>
            <person name="Gevers D."/>
            <person name="Saerens B."/>
            <person name="Vaneechoutte M."/>
            <person name="Walker B."/>
            <person name="Young S."/>
            <person name="Zeng Q."/>
            <person name="Gargeya S."/>
            <person name="Fitzgerald M."/>
            <person name="Haas B."/>
            <person name="Abouelleil A."/>
            <person name="Allen A.W."/>
            <person name="Alvarado L."/>
            <person name="Arachchi H.M."/>
            <person name="Berlin A.M."/>
            <person name="Chapman S.B."/>
            <person name="Gainer-Dewar J."/>
            <person name="Goldberg J."/>
            <person name="Griggs A."/>
            <person name="Gujja S."/>
            <person name="Hansen M."/>
            <person name="Howarth C."/>
            <person name="Imamovic A."/>
            <person name="Ireland A."/>
            <person name="Larimer J."/>
            <person name="McCowan C."/>
            <person name="Murphy C."/>
            <person name="Pearson M."/>
            <person name="Poon T.W."/>
            <person name="Priest M."/>
            <person name="Roberts A."/>
            <person name="Saif S."/>
            <person name="Shea T."/>
            <person name="Sisk P."/>
            <person name="Sykes S."/>
            <person name="Wortman J."/>
            <person name="Nusbaum C."/>
            <person name="Birren B."/>
        </authorList>
    </citation>
    <scope>NUCLEOTIDE SEQUENCE [LARGE SCALE GENOMIC DNA]</scope>
    <source>
        <strain evidence="8 9">ACS-093-V-SCH5</strain>
    </source>
</reference>
<dbReference type="PANTHER" id="PTHR33885">
    <property type="entry name" value="PHAGE SHOCK PROTEIN C"/>
    <property type="match status" value="1"/>
</dbReference>
<keyword evidence="3 6" id="KW-0812">Transmembrane</keyword>
<dbReference type="AlphaFoldDB" id="S2WK65"/>
<evidence type="ECO:0000256" key="3">
    <source>
        <dbReference type="ARBA" id="ARBA00022692"/>
    </source>
</evidence>
<feature type="domain" description="Phage shock protein PspC N-terminal" evidence="7">
    <location>
        <begin position="5"/>
        <end position="63"/>
    </location>
</feature>
<keyword evidence="4 6" id="KW-1133">Transmembrane helix</keyword>
<evidence type="ECO:0000256" key="1">
    <source>
        <dbReference type="ARBA" id="ARBA00004162"/>
    </source>
</evidence>
<organism evidence="8 9">
    <name type="scientific">Propionimicrobium lymphophilum ACS-093-V-SCH5</name>
    <dbReference type="NCBI Taxonomy" id="883161"/>
    <lineage>
        <taxon>Bacteria</taxon>
        <taxon>Bacillati</taxon>
        <taxon>Actinomycetota</taxon>
        <taxon>Actinomycetes</taxon>
        <taxon>Propionibacteriales</taxon>
        <taxon>Propionibacteriaceae</taxon>
        <taxon>Propionimicrobium</taxon>
    </lineage>
</organism>